<feature type="signal peptide" evidence="1">
    <location>
        <begin position="1"/>
        <end position="18"/>
    </location>
</feature>
<dbReference type="RefSeq" id="WP_099640987.1">
    <property type="nucleotide sequence ID" value="NZ_NKHF01000023.1"/>
</dbReference>
<dbReference type="InterPro" id="IPR001666">
    <property type="entry name" value="PI_transfer"/>
</dbReference>
<name>A0A2A5JU24_PSEO7</name>
<protein>
    <submittedName>
        <fullName evidence="3">Phosphatidylinositol transfer protein</fullName>
    </submittedName>
</protein>
<dbReference type="GO" id="GO:0008525">
    <property type="term" value="F:phosphatidylcholine transporter activity"/>
    <property type="evidence" value="ECO:0007669"/>
    <property type="project" value="TreeGrafter"/>
</dbReference>
<organism evidence="3 4">
    <name type="scientific">Pseudoalteromonas piscicida</name>
    <dbReference type="NCBI Taxonomy" id="43662"/>
    <lineage>
        <taxon>Bacteria</taxon>
        <taxon>Pseudomonadati</taxon>
        <taxon>Pseudomonadota</taxon>
        <taxon>Gammaproteobacteria</taxon>
        <taxon>Alteromonadales</taxon>
        <taxon>Pseudoalteromonadaceae</taxon>
        <taxon>Pseudoalteromonas</taxon>
    </lineage>
</organism>
<dbReference type="GO" id="GO:0035091">
    <property type="term" value="F:phosphatidylinositol binding"/>
    <property type="evidence" value="ECO:0007669"/>
    <property type="project" value="TreeGrafter"/>
</dbReference>
<dbReference type="Proteomes" id="UP000228621">
    <property type="component" value="Unassembled WGS sequence"/>
</dbReference>
<feature type="domain" description="LNS2/PITP" evidence="2">
    <location>
        <begin position="156"/>
        <end position="296"/>
    </location>
</feature>
<dbReference type="GO" id="GO:0031210">
    <property type="term" value="F:phosphatidylcholine binding"/>
    <property type="evidence" value="ECO:0007669"/>
    <property type="project" value="TreeGrafter"/>
</dbReference>
<evidence type="ECO:0000313" key="3">
    <source>
        <dbReference type="EMBL" id="PCK32918.1"/>
    </source>
</evidence>
<dbReference type="SMART" id="SM00775">
    <property type="entry name" value="LNS2"/>
    <property type="match status" value="1"/>
</dbReference>
<proteinExistence type="predicted"/>
<dbReference type="InterPro" id="IPR023214">
    <property type="entry name" value="HAD_sf"/>
</dbReference>
<accession>A0A2A5JU24</accession>
<dbReference type="PANTHER" id="PTHR10658:SF11">
    <property type="entry name" value="VIBRATOR, ISOFORM B"/>
    <property type="match status" value="1"/>
</dbReference>
<dbReference type="Pfam" id="PF24694">
    <property type="entry name" value="LNS2_PITM1-3"/>
    <property type="match status" value="1"/>
</dbReference>
<dbReference type="Pfam" id="PF24695">
    <property type="entry name" value="PITM1-3"/>
    <property type="match status" value="1"/>
</dbReference>
<reference evidence="4" key="1">
    <citation type="journal article" date="2019" name="Genome Announc.">
        <title>Draft Genome Sequence of Pseudoalteromonas piscicida Strain 36Y ROTHPW, an Hypersaline Seawater Isolate from the South Coast of Sonora, Mexico.</title>
        <authorList>
            <person name="Sanchez-Diaz R."/>
            <person name="Molina-Garza Z.J."/>
            <person name="Cruz-Suarez L.E."/>
            <person name="Selvin J."/>
            <person name="Kiran G.S."/>
            <person name="Ibarra-Gamez J.C."/>
            <person name="Gomez-Gil B."/>
            <person name="Galaviz-Silva L."/>
        </authorList>
    </citation>
    <scope>NUCLEOTIDE SEQUENCE [LARGE SCALE GENOMIC DNA]</scope>
    <source>
        <strain evidence="4">36Y_RITHPW</strain>
    </source>
</reference>
<evidence type="ECO:0000313" key="4">
    <source>
        <dbReference type="Proteomes" id="UP000228621"/>
    </source>
</evidence>
<keyword evidence="4" id="KW-1185">Reference proteome</keyword>
<dbReference type="PANTHER" id="PTHR10658">
    <property type="entry name" value="PHOSPHATIDYLINOSITOL TRANSFER PROTEIN"/>
    <property type="match status" value="1"/>
</dbReference>
<dbReference type="EMBL" id="NKHF01000023">
    <property type="protein sequence ID" value="PCK32918.1"/>
    <property type="molecule type" value="Genomic_DNA"/>
</dbReference>
<evidence type="ECO:0000256" key="1">
    <source>
        <dbReference type="SAM" id="SignalP"/>
    </source>
</evidence>
<keyword evidence="1" id="KW-0732">Signal</keyword>
<dbReference type="InterPro" id="IPR031315">
    <property type="entry name" value="LNS2/PITP"/>
</dbReference>
<dbReference type="GO" id="GO:0005737">
    <property type="term" value="C:cytoplasm"/>
    <property type="evidence" value="ECO:0007669"/>
    <property type="project" value="TreeGrafter"/>
</dbReference>
<comment type="caution">
    <text evidence="3">The sequence shown here is derived from an EMBL/GenBank/DDBJ whole genome shotgun (WGS) entry which is preliminary data.</text>
</comment>
<dbReference type="GO" id="GO:0008526">
    <property type="term" value="F:phosphatidylinositol transfer activity"/>
    <property type="evidence" value="ECO:0007669"/>
    <property type="project" value="TreeGrafter"/>
</dbReference>
<dbReference type="InterPro" id="IPR036412">
    <property type="entry name" value="HAD-like_sf"/>
</dbReference>
<dbReference type="OrthoDB" id="9154097at2"/>
<sequence length="320" mass="35042">MKHSILAAALFASFSSLATPACPSIAALETQYSAPTMEERRFSSTFNKYLSWLPSYHMVHDQVTAAGVATQITAKFDYGSVTHKDLEFEAVEFYYRAESDANWQYLGEQTTNGDGKAFITLPELPAGQYRVYAGVPADGTGAQGYVTVVEPGTQAVLFDIDGTLTESDAEQIGDYTGIDHADPKEGAYDLVRHYLDLGYQPVFLTARVYWYAKGTRGWLNWMGLPQGFLRTSLSNETSLFKTAEYKTAEINRLKAQGIEVVRAYGNAKTDAEAFINAGIPASEAFTIGADAGHYGTTAITGNSYRVHLDELTTYPQADCL</sequence>
<gene>
    <name evidence="3" type="ORF">CEX98_04835</name>
</gene>
<dbReference type="AlphaFoldDB" id="A0A2A5JU24"/>
<feature type="chain" id="PRO_5013082669" evidence="1">
    <location>
        <begin position="19"/>
        <end position="320"/>
    </location>
</feature>
<dbReference type="Gene3D" id="3.40.50.1000">
    <property type="entry name" value="HAD superfamily/HAD-like"/>
    <property type="match status" value="1"/>
</dbReference>
<dbReference type="CDD" id="cd01427">
    <property type="entry name" value="HAD_like"/>
    <property type="match status" value="1"/>
</dbReference>
<evidence type="ECO:0000259" key="2">
    <source>
        <dbReference type="SMART" id="SM00775"/>
    </source>
</evidence>
<dbReference type="SUPFAM" id="SSF56784">
    <property type="entry name" value="HAD-like"/>
    <property type="match status" value="1"/>
</dbReference>